<dbReference type="AlphaFoldDB" id="D5E4T6"/>
<evidence type="ECO:0000313" key="2">
    <source>
        <dbReference type="Proteomes" id="UP000001845"/>
    </source>
</evidence>
<reference key="2">
    <citation type="submission" date="2010-03" db="EMBL/GenBank/DDBJ databases">
        <authorList>
            <person name="Ma Z."/>
            <person name="Wang X."/>
            <person name="Liu H."/>
        </authorList>
    </citation>
    <scope>NUCLEOTIDE SEQUENCE</scope>
    <source>
        <strain>MP145</strain>
    </source>
</reference>
<name>D5E4T6_MYCCM</name>
<dbReference type="Proteomes" id="UP000001845">
    <property type="component" value="Chromosome"/>
</dbReference>
<evidence type="ECO:0000313" key="1">
    <source>
        <dbReference type="EMBL" id="ADE20002.1"/>
    </source>
</evidence>
<dbReference type="STRING" id="512564.MCRO_0104"/>
<dbReference type="RefSeq" id="WP_013054778.1">
    <property type="nucleotide sequence ID" value="NC_014014.1"/>
</dbReference>
<dbReference type="EMBL" id="CP001991">
    <property type="protein sequence ID" value="ADE20002.1"/>
    <property type="molecule type" value="Genomic_DNA"/>
</dbReference>
<dbReference type="OrthoDB" id="9883733at2"/>
<accession>D5E4T6</accession>
<protein>
    <submittedName>
        <fullName evidence="1">Uncharacterized protein</fullName>
    </submittedName>
</protein>
<reference evidence="2" key="1">
    <citation type="submission" date="2010-03" db="EMBL/GenBank/DDBJ databases">
        <title>The complete genome of Mycoplasma crocodyli MP145.</title>
        <authorList>
            <person name="Glass J.I."/>
            <person name="Durkin A.S."/>
            <person name="Hostetler J."/>
            <person name="Jackson J."/>
            <person name="Johnson J."/>
            <person name="May M.A."/>
            <person name="Paralanov V."/>
            <person name="Radune D."/>
            <person name="Szczypinski B."/>
            <person name="Brown D.R."/>
        </authorList>
    </citation>
    <scope>NUCLEOTIDE SEQUENCE [LARGE SCALE GENOMIC DNA]</scope>
    <source>
        <strain evidence="2">ATCC 51981 / MP145</strain>
    </source>
</reference>
<reference evidence="1 2" key="3">
    <citation type="journal article" date="2011" name="J. Bacteriol.">
        <title>Genome sequences of Mycoplasma alligatoris A21JP2T and Mycoplasma crocodyli MP145T.</title>
        <authorList>
            <person name="Brown D.R."/>
            <person name="Farmerie W.G."/>
            <person name="May M."/>
            <person name="Benders G.A."/>
            <person name="Durkin A.S."/>
            <person name="Hlavinka K."/>
            <person name="Hostetler J."/>
            <person name="Jackson J."/>
            <person name="Johnson J."/>
            <person name="Miller R.H."/>
            <person name="Paralanov V."/>
            <person name="Radune D."/>
            <person name="Szczypinski B."/>
            <person name="Glass J.I."/>
        </authorList>
    </citation>
    <scope>NUCLEOTIDE SEQUENCE [LARGE SCALE GENOMIC DNA]</scope>
    <source>
        <strain evidence="2">ATCC 51981 / MP145</strain>
    </source>
</reference>
<dbReference type="eggNOG" id="ENOG5030NP6">
    <property type="taxonomic scope" value="Bacteria"/>
</dbReference>
<keyword evidence="2" id="KW-1185">Reference proteome</keyword>
<gene>
    <name evidence="1" type="ordered locus">MCRO_0104</name>
</gene>
<sequence>MKNRTISKFSKITFISISNTTLSHSNASLHINKSLIDEWSVLNKNATGSFSYALIRIDEEGNNEYVYYLLENATIYSNEQDVQIVVNKLPEPYLSSAKISKLDDKLNSKLKSRINKLKAFDELGLNLSSNYDVYEIEKENYKLEAIRNFQLVKE</sequence>
<organism evidence="1 2">
    <name type="scientific">Mycoplasma crocodyli (strain ATCC 51981 / MP145)</name>
    <dbReference type="NCBI Taxonomy" id="512564"/>
    <lineage>
        <taxon>Bacteria</taxon>
        <taxon>Bacillati</taxon>
        <taxon>Mycoplasmatota</taxon>
        <taxon>Mollicutes</taxon>
        <taxon>Mycoplasmataceae</taxon>
        <taxon>Mycoplasma</taxon>
    </lineage>
</organism>
<proteinExistence type="predicted"/>
<dbReference type="HOGENOM" id="CLU_1702294_0_0_14"/>
<dbReference type="NCBIfam" id="NF045935">
    <property type="entry name" value="MSC_0621_epsi"/>
    <property type="match status" value="1"/>
</dbReference>
<dbReference type="KEGG" id="mcd:MCRO_0104"/>